<dbReference type="Pfam" id="PF05159">
    <property type="entry name" value="Capsule_synth"/>
    <property type="match status" value="1"/>
</dbReference>
<evidence type="ECO:0000313" key="2">
    <source>
        <dbReference type="Proteomes" id="UP000249396"/>
    </source>
</evidence>
<reference evidence="1 2" key="1">
    <citation type="journal article" date="2018" name="Aquat. Microb. Ecol.">
        <title>Gammaproteobacterial methanotrophs dominate.</title>
        <authorList>
            <person name="Rissanen A.J."/>
            <person name="Saarenheimo J."/>
            <person name="Tiirola M."/>
            <person name="Peura S."/>
            <person name="Aalto S.L."/>
            <person name="Karvinen A."/>
            <person name="Nykanen H."/>
        </authorList>
    </citation>
    <scope>NUCLEOTIDE SEQUENCE [LARGE SCALE GENOMIC DNA]</scope>
    <source>
        <strain evidence="1">AMbin10</strain>
    </source>
</reference>
<dbReference type="AlphaFoldDB" id="A0A2W4R7E3"/>
<protein>
    <submittedName>
        <fullName evidence="1">Capsular biosynthesis protein</fullName>
    </submittedName>
</protein>
<dbReference type="GO" id="GO:0015774">
    <property type="term" value="P:polysaccharide transport"/>
    <property type="evidence" value="ECO:0007669"/>
    <property type="project" value="InterPro"/>
</dbReference>
<gene>
    <name evidence="1" type="ORF">DM484_10540</name>
</gene>
<accession>A0A2W4R7E3</accession>
<organism evidence="1 2">
    <name type="scientific">Candidatus Methylumidiphilus alinenensis</name>
    <dbReference type="NCBI Taxonomy" id="2202197"/>
    <lineage>
        <taxon>Bacteria</taxon>
        <taxon>Pseudomonadati</taxon>
        <taxon>Pseudomonadota</taxon>
        <taxon>Gammaproteobacteria</taxon>
        <taxon>Methylococcales</taxon>
        <taxon>Candidatus Methylumidiphilus</taxon>
    </lineage>
</organism>
<name>A0A2W4R7E3_9GAMM</name>
<comment type="caution">
    <text evidence="1">The sequence shown here is derived from an EMBL/GenBank/DDBJ whole genome shotgun (WGS) entry which is preliminary data.</text>
</comment>
<evidence type="ECO:0000313" key="1">
    <source>
        <dbReference type="EMBL" id="PZN80105.1"/>
    </source>
</evidence>
<sequence length="409" mass="47033">MIMANRHIVFLQGMPSPFFSRIACKLTKLGCKTTGINLCIGDWIFWNGANTVNYRGNYLDWPTFIARFFDETQVTDIVLLGEQRRYHKQAVEIAQHKGIRVIVSDYGYLRPDWITLERDGMSGNSKFPKLPEKIAELASLVPKADFSLKYNDSDYNMSIGDLIYSFSNVFLFWLYPHYRRSDRRPNPIIYFPAIGIRLIKTKVNKSKAYLRMYALLKEMPRYFLFPLQLEHDFQIVAYSPFDDMESAIKMVIKSFSDNAEKDTRLMIKIHPWDPGLKNWKNKIFQLAKEFSVCERIDYFDGGSLDEMIKGSLGMITVNSTSGIRSLQHGIPVKTLGDAIYNIQGITYQNPLDKFWTDRLKPDSKLVNDLLNAMAGTIQIRGVFFSEQGLNAAVEQAVDRIYNSTVGIPL</sequence>
<dbReference type="EMBL" id="QJPH01000288">
    <property type="protein sequence ID" value="PZN80105.1"/>
    <property type="molecule type" value="Genomic_DNA"/>
</dbReference>
<dbReference type="CDD" id="cd16441">
    <property type="entry name" value="beta_Kdo_transferase_KpsS"/>
    <property type="match status" value="1"/>
</dbReference>
<dbReference type="Proteomes" id="UP000249396">
    <property type="component" value="Unassembled WGS sequence"/>
</dbReference>
<dbReference type="GO" id="GO:0000271">
    <property type="term" value="P:polysaccharide biosynthetic process"/>
    <property type="evidence" value="ECO:0007669"/>
    <property type="project" value="InterPro"/>
</dbReference>
<proteinExistence type="predicted"/>
<dbReference type="InterPro" id="IPR007833">
    <property type="entry name" value="Capsule_polysaccharide_synth"/>
</dbReference>